<dbReference type="RefSeq" id="WP_153520591.1">
    <property type="nucleotide sequence ID" value="NZ_JBEPDZ010000033.1"/>
</dbReference>
<dbReference type="PRINTS" id="PR01885">
    <property type="entry name" value="MACROMOMYCIN"/>
</dbReference>
<sequence>MSTSRRTRLAAVAALTAVSMGAGVLTASVSVAAPQVAAAEAEAPAPKSGTARAGSPILLTGQAGWGFKASWLAYVNGLDGTVTPADGASKSAKGVVSYPVRHGSVDPEGRDADVRFSGSVTYSVPAHGITAITFANPRIVIADGAGTLYMDVRTELDGAAPTSATEVPFAKLKASADALNGSGVDWSGITAALTAQGAETFAFEGRPMYEPGTALDPVRVKGTVSVPALTVSQVSGLGAETSVTVTGSGYRPGRGVYIAQSIALPGTTFPSVFGNAAYVRKVDADGSFTTTLKVTETFTPSGGSTVDCRTTACFVTSFNSHDGADATWMPSRAQDVARAVHFGAVEVTGQPASRSVRSGATASFTAAADGADSVRWERSTDGGTTWSAVDGAESATLKVKASAALNDARYRAVFTNGTGSVTTESATLSVSAVPSRITGFDADPEPVAKGGKLTVDGTLQTAGTADDTWRPLAKKSVVVEFRAKGATAWSKAASDVTDSKGVFSAGVTAAKDGDWRARYEGTADQSAAVSRGDAVDVRLRTGISGFDAGPEPVRKGRSITVKGTLRTVMDGAWKVTPGQGVTVWFKADGAKEWTEQSRTRTDSKGVFSKGFTAKKDGSWKAVFAATPNRVGASSGSDRVDVR</sequence>
<comment type="similarity">
    <text evidence="1">Belongs to the neocarzinostatin family.</text>
</comment>
<dbReference type="InterPro" id="IPR006311">
    <property type="entry name" value="TAT_signal"/>
</dbReference>
<evidence type="ECO:0000256" key="1">
    <source>
        <dbReference type="ARBA" id="ARBA00010648"/>
    </source>
</evidence>
<dbReference type="EMBL" id="VCLA01000007">
    <property type="protein sequence ID" value="MQS98823.1"/>
    <property type="molecule type" value="Genomic_DNA"/>
</dbReference>
<protein>
    <submittedName>
        <fullName evidence="8">Htaa domain protein</fullName>
    </submittedName>
</protein>
<accession>A0A646K9K7</accession>
<keyword evidence="6" id="KW-0732">Signal</keyword>
<dbReference type="Gene3D" id="2.60.40.230">
    <property type="entry name" value="Neocarzinostatin-like"/>
    <property type="match status" value="1"/>
</dbReference>
<dbReference type="SUPFAM" id="SSF49319">
    <property type="entry name" value="Actinoxanthin-like"/>
    <property type="match status" value="1"/>
</dbReference>
<keyword evidence="9" id="KW-1185">Reference proteome</keyword>
<gene>
    <name evidence="8" type="ORF">FF041_00985</name>
</gene>
<evidence type="ECO:0000313" key="9">
    <source>
        <dbReference type="Proteomes" id="UP000419138"/>
    </source>
</evidence>
<keyword evidence="3" id="KW-0044">Antibiotic</keyword>
<dbReference type="Pfam" id="PF00960">
    <property type="entry name" value="Neocarzinostat"/>
    <property type="match status" value="1"/>
</dbReference>
<evidence type="ECO:0000259" key="7">
    <source>
        <dbReference type="Pfam" id="PF04213"/>
    </source>
</evidence>
<organism evidence="8 9">
    <name type="scientific">Streptomyces jumonjinensis</name>
    <dbReference type="NCBI Taxonomy" id="1945"/>
    <lineage>
        <taxon>Bacteria</taxon>
        <taxon>Bacillati</taxon>
        <taxon>Actinomycetota</taxon>
        <taxon>Actinomycetes</taxon>
        <taxon>Kitasatosporales</taxon>
        <taxon>Streptomycetaceae</taxon>
        <taxon>Streptomyces</taxon>
    </lineage>
</organism>
<dbReference type="Pfam" id="PF04213">
    <property type="entry name" value="HtaA"/>
    <property type="match status" value="1"/>
</dbReference>
<keyword evidence="2" id="KW-0929">Antimicrobial</keyword>
<proteinExistence type="inferred from homology"/>
<dbReference type="PROSITE" id="PS51318">
    <property type="entry name" value="TAT"/>
    <property type="match status" value="1"/>
</dbReference>
<dbReference type="InterPro" id="IPR027273">
    <property type="entry name" value="Neocarzinostatin-like"/>
</dbReference>
<feature type="domain" description="Htaa" evidence="7">
    <location>
        <begin position="61"/>
        <end position="220"/>
    </location>
</feature>
<feature type="chain" id="PRO_5038403085" evidence="6">
    <location>
        <begin position="33"/>
        <end position="642"/>
    </location>
</feature>
<comment type="caution">
    <text evidence="8">The sequence shown here is derived from an EMBL/GenBank/DDBJ whole genome shotgun (WGS) entry which is preliminary data.</text>
</comment>
<dbReference type="GO" id="GO:0003677">
    <property type="term" value="F:DNA binding"/>
    <property type="evidence" value="ECO:0007669"/>
    <property type="project" value="UniProtKB-KW"/>
</dbReference>
<dbReference type="AlphaFoldDB" id="A0A646K9K7"/>
<dbReference type="OrthoDB" id="3447380at2"/>
<evidence type="ECO:0000256" key="3">
    <source>
        <dbReference type="ARBA" id="ARBA00023022"/>
    </source>
</evidence>
<keyword evidence="5" id="KW-1015">Disulfide bond</keyword>
<name>A0A646K9K7_STRJU</name>
<dbReference type="InterPro" id="IPR007331">
    <property type="entry name" value="Htaa"/>
</dbReference>
<evidence type="ECO:0000313" key="8">
    <source>
        <dbReference type="EMBL" id="MQS98823.1"/>
    </source>
</evidence>
<evidence type="ECO:0000256" key="4">
    <source>
        <dbReference type="ARBA" id="ARBA00023125"/>
    </source>
</evidence>
<dbReference type="Proteomes" id="UP000419138">
    <property type="component" value="Unassembled WGS sequence"/>
</dbReference>
<evidence type="ECO:0000256" key="6">
    <source>
        <dbReference type="SAM" id="SignalP"/>
    </source>
</evidence>
<keyword evidence="4" id="KW-0238">DNA-binding</keyword>
<reference evidence="8 9" key="1">
    <citation type="submission" date="2019-05" db="EMBL/GenBank/DDBJ databases">
        <title>Comparative genomics and metabolomics analyses of clavulanic acid producing Streptomyces species provides insight into specialized metabolism and evolution of beta-lactam biosynthetic gene clusters.</title>
        <authorList>
            <person name="Moore M.A."/>
            <person name="Cruz-Morales P."/>
            <person name="Barona Gomez F."/>
            <person name="Kapil T."/>
        </authorList>
    </citation>
    <scope>NUCLEOTIDE SEQUENCE [LARGE SCALE GENOMIC DNA]</scope>
    <source>
        <strain evidence="8 9">NRRL 5741</strain>
    </source>
</reference>
<dbReference type="GO" id="GO:0042742">
    <property type="term" value="P:defense response to bacterium"/>
    <property type="evidence" value="ECO:0007669"/>
    <property type="project" value="UniProtKB-KW"/>
</dbReference>
<evidence type="ECO:0000256" key="5">
    <source>
        <dbReference type="ARBA" id="ARBA00023157"/>
    </source>
</evidence>
<evidence type="ECO:0000256" key="2">
    <source>
        <dbReference type="ARBA" id="ARBA00022529"/>
    </source>
</evidence>
<dbReference type="InterPro" id="IPR002186">
    <property type="entry name" value="Neocarzinostatin_fam"/>
</dbReference>
<feature type="signal peptide" evidence="6">
    <location>
        <begin position="1"/>
        <end position="32"/>
    </location>
</feature>